<comment type="caution">
    <text evidence="1">The sequence shown here is derived from an EMBL/GenBank/DDBJ whole genome shotgun (WGS) entry which is preliminary data.</text>
</comment>
<evidence type="ECO:0000313" key="2">
    <source>
        <dbReference type="Proteomes" id="UP000634136"/>
    </source>
</evidence>
<gene>
    <name evidence="1" type="ORF">G2W53_001697</name>
</gene>
<evidence type="ECO:0000313" key="1">
    <source>
        <dbReference type="EMBL" id="KAF7844792.1"/>
    </source>
</evidence>
<protein>
    <submittedName>
        <fullName evidence="1">Uncharacterized protein</fullName>
    </submittedName>
</protein>
<reference evidence="1" key="1">
    <citation type="submission" date="2020-09" db="EMBL/GenBank/DDBJ databases">
        <title>Genome-Enabled Discovery of Anthraquinone Biosynthesis in Senna tora.</title>
        <authorList>
            <person name="Kang S.-H."/>
            <person name="Pandey R.P."/>
            <person name="Lee C.-M."/>
            <person name="Sim J.-S."/>
            <person name="Jeong J.-T."/>
            <person name="Choi B.-S."/>
            <person name="Jung M."/>
            <person name="Ginzburg D."/>
            <person name="Zhao K."/>
            <person name="Won S.Y."/>
            <person name="Oh T.-J."/>
            <person name="Yu Y."/>
            <person name="Kim N.-H."/>
            <person name="Lee O.R."/>
            <person name="Lee T.-H."/>
            <person name="Bashyal P."/>
            <person name="Kim T.-S."/>
            <person name="Lee W.-H."/>
            <person name="Kawkins C."/>
            <person name="Kim C.-K."/>
            <person name="Kim J.S."/>
            <person name="Ahn B.O."/>
            <person name="Rhee S.Y."/>
            <person name="Sohng J.K."/>
        </authorList>
    </citation>
    <scope>NUCLEOTIDE SEQUENCE</scope>
    <source>
        <tissue evidence="1">Leaf</tissue>
    </source>
</reference>
<accession>A0A834XJ18</accession>
<dbReference type="Proteomes" id="UP000634136">
    <property type="component" value="Unassembled WGS sequence"/>
</dbReference>
<name>A0A834XJ18_9FABA</name>
<dbReference type="EMBL" id="JAAIUW010000001">
    <property type="protein sequence ID" value="KAF7844792.1"/>
    <property type="molecule type" value="Genomic_DNA"/>
</dbReference>
<sequence>MVWASSSAVGSESPPRILQNLERIGACEK</sequence>
<dbReference type="AlphaFoldDB" id="A0A834XJ18"/>
<proteinExistence type="predicted"/>
<keyword evidence="2" id="KW-1185">Reference proteome</keyword>
<organism evidence="1 2">
    <name type="scientific">Senna tora</name>
    <dbReference type="NCBI Taxonomy" id="362788"/>
    <lineage>
        <taxon>Eukaryota</taxon>
        <taxon>Viridiplantae</taxon>
        <taxon>Streptophyta</taxon>
        <taxon>Embryophyta</taxon>
        <taxon>Tracheophyta</taxon>
        <taxon>Spermatophyta</taxon>
        <taxon>Magnoliopsida</taxon>
        <taxon>eudicotyledons</taxon>
        <taxon>Gunneridae</taxon>
        <taxon>Pentapetalae</taxon>
        <taxon>rosids</taxon>
        <taxon>fabids</taxon>
        <taxon>Fabales</taxon>
        <taxon>Fabaceae</taxon>
        <taxon>Caesalpinioideae</taxon>
        <taxon>Cassia clade</taxon>
        <taxon>Senna</taxon>
    </lineage>
</organism>